<comment type="similarity">
    <text evidence="2">Belongs to the wax synthase family.</text>
</comment>
<dbReference type="PANTHER" id="PTHR31595">
    <property type="entry name" value="LONG-CHAIN-ALCOHOL O-FATTY-ACYLTRANSFERASE 3-RELATED"/>
    <property type="match status" value="1"/>
</dbReference>
<gene>
    <name evidence="8" type="ORF">ACLA_059380</name>
</gene>
<dbReference type="OMA" id="WHQCLRR"/>
<name>A1C4D4_ASPCL</name>
<dbReference type="EMBL" id="DS026990">
    <property type="protein sequence ID" value="EAW15274.1"/>
    <property type="molecule type" value="Genomic_DNA"/>
</dbReference>
<organism evidence="8 9">
    <name type="scientific">Aspergillus clavatus (strain ATCC 1007 / CBS 513.65 / DSM 816 / NCTC 3887 / NRRL 1 / QM 1276 / 107)</name>
    <dbReference type="NCBI Taxonomy" id="344612"/>
    <lineage>
        <taxon>Eukaryota</taxon>
        <taxon>Fungi</taxon>
        <taxon>Dikarya</taxon>
        <taxon>Ascomycota</taxon>
        <taxon>Pezizomycotina</taxon>
        <taxon>Eurotiomycetes</taxon>
        <taxon>Eurotiomycetidae</taxon>
        <taxon>Eurotiales</taxon>
        <taxon>Aspergillaceae</taxon>
        <taxon>Aspergillus</taxon>
        <taxon>Aspergillus subgen. Fumigati</taxon>
    </lineage>
</organism>
<dbReference type="RefSeq" id="XP_001276700.1">
    <property type="nucleotide sequence ID" value="XM_001276699.1"/>
</dbReference>
<keyword evidence="4" id="KW-0812">Transmembrane</keyword>
<keyword evidence="5" id="KW-1133">Transmembrane helix</keyword>
<keyword evidence="3" id="KW-0808">Transferase</keyword>
<accession>A1C4D4</accession>
<evidence type="ECO:0000313" key="8">
    <source>
        <dbReference type="EMBL" id="EAW15274.1"/>
    </source>
</evidence>
<keyword evidence="9" id="KW-1185">Reference proteome</keyword>
<dbReference type="Proteomes" id="UP000006701">
    <property type="component" value="Unassembled WGS sequence"/>
</dbReference>
<dbReference type="HOGENOM" id="CLU_032731_0_1_1"/>
<comment type="subcellular location">
    <subcellularLocation>
        <location evidence="1">Membrane</location>
        <topology evidence="1">Multi-pass membrane protein</topology>
    </subcellularLocation>
</comment>
<dbReference type="GO" id="GO:0016020">
    <property type="term" value="C:membrane"/>
    <property type="evidence" value="ECO:0007669"/>
    <property type="project" value="UniProtKB-SubCell"/>
</dbReference>
<evidence type="ECO:0000256" key="1">
    <source>
        <dbReference type="ARBA" id="ARBA00004141"/>
    </source>
</evidence>
<dbReference type="AlphaFoldDB" id="A1C4D4"/>
<dbReference type="PANTHER" id="PTHR31595:SF60">
    <property type="entry name" value="BIOSYNTHESIS PROTEIN (TRI7), PUTATIVE (AFU_ORTHOLOGUE AFUA_8G05970)-RELATED"/>
    <property type="match status" value="1"/>
</dbReference>
<dbReference type="InterPro" id="IPR044851">
    <property type="entry name" value="Wax_synthase"/>
</dbReference>
<dbReference type="Pfam" id="PF13813">
    <property type="entry name" value="MBOAT_2"/>
    <property type="match status" value="1"/>
</dbReference>
<dbReference type="GO" id="GO:0008374">
    <property type="term" value="F:O-acyltransferase activity"/>
    <property type="evidence" value="ECO:0007669"/>
    <property type="project" value="InterPro"/>
</dbReference>
<dbReference type="OrthoDB" id="1077582at2759"/>
<dbReference type="GO" id="GO:0006629">
    <property type="term" value="P:lipid metabolic process"/>
    <property type="evidence" value="ECO:0007669"/>
    <property type="project" value="InterPro"/>
</dbReference>
<evidence type="ECO:0000256" key="5">
    <source>
        <dbReference type="ARBA" id="ARBA00022989"/>
    </source>
</evidence>
<dbReference type="InterPro" id="IPR032805">
    <property type="entry name" value="Wax_synthase_dom"/>
</dbReference>
<dbReference type="VEuPathDB" id="FungiDB:ACLA_059380"/>
<proteinExistence type="inferred from homology"/>
<evidence type="ECO:0000256" key="2">
    <source>
        <dbReference type="ARBA" id="ARBA00007282"/>
    </source>
</evidence>
<evidence type="ECO:0000313" key="9">
    <source>
        <dbReference type="Proteomes" id="UP000006701"/>
    </source>
</evidence>
<evidence type="ECO:0000259" key="7">
    <source>
        <dbReference type="Pfam" id="PF13813"/>
    </source>
</evidence>
<protein>
    <recommendedName>
        <fullName evidence="7">Wax synthase domain-containing protein</fullName>
    </recommendedName>
</protein>
<evidence type="ECO:0000256" key="4">
    <source>
        <dbReference type="ARBA" id="ARBA00022692"/>
    </source>
</evidence>
<dbReference type="GeneID" id="4708977"/>
<dbReference type="KEGG" id="act:ACLA_059380"/>
<reference evidence="8 9" key="1">
    <citation type="journal article" date="2008" name="PLoS Genet.">
        <title>Genomic islands in the pathogenic filamentous fungus Aspergillus fumigatus.</title>
        <authorList>
            <person name="Fedorova N.D."/>
            <person name="Khaldi N."/>
            <person name="Joardar V.S."/>
            <person name="Maiti R."/>
            <person name="Amedeo P."/>
            <person name="Anderson M.J."/>
            <person name="Crabtree J."/>
            <person name="Silva J.C."/>
            <person name="Badger J.H."/>
            <person name="Albarraq A."/>
            <person name="Angiuoli S."/>
            <person name="Bussey H."/>
            <person name="Bowyer P."/>
            <person name="Cotty P.J."/>
            <person name="Dyer P.S."/>
            <person name="Egan A."/>
            <person name="Galens K."/>
            <person name="Fraser-Liggett C.M."/>
            <person name="Haas B.J."/>
            <person name="Inman J.M."/>
            <person name="Kent R."/>
            <person name="Lemieux S."/>
            <person name="Malavazi I."/>
            <person name="Orvis J."/>
            <person name="Roemer T."/>
            <person name="Ronning C.M."/>
            <person name="Sundaram J.P."/>
            <person name="Sutton G."/>
            <person name="Turner G."/>
            <person name="Venter J.C."/>
            <person name="White O.R."/>
            <person name="Whitty B.R."/>
            <person name="Youngman P."/>
            <person name="Wolfe K.H."/>
            <person name="Goldman G.H."/>
            <person name="Wortman J.R."/>
            <person name="Jiang B."/>
            <person name="Denning D.W."/>
            <person name="Nierman W.C."/>
        </authorList>
    </citation>
    <scope>NUCLEOTIDE SEQUENCE [LARGE SCALE GENOMIC DNA]</scope>
    <source>
        <strain evidence="9">ATCC 1007 / CBS 513.65 / DSM 816 / NCTC 3887 / NRRL 1</strain>
    </source>
</reference>
<feature type="domain" description="Wax synthase" evidence="7">
    <location>
        <begin position="251"/>
        <end position="338"/>
    </location>
</feature>
<keyword evidence="6" id="KW-0472">Membrane</keyword>
<evidence type="ECO:0000256" key="6">
    <source>
        <dbReference type="ARBA" id="ARBA00023136"/>
    </source>
</evidence>
<evidence type="ECO:0000256" key="3">
    <source>
        <dbReference type="ARBA" id="ARBA00022679"/>
    </source>
</evidence>
<sequence length="410" mass="45392">MASPSTWIIPLTQWILVQLLTGCTIAFAPASSKLRPAVTVAILALAASFQLQTPHSLAQTRARGPLAAMCWVNVLNAIDLLLLSRVSFAAQIAWESSTGKKFNTDTNSDTRLRVHLRRLRWSLETPFNYRRINTPWQIHAVPPFNAADPTAVPARAVFLRACALKVLASLLVLQLCTVDARDEALARVIPDLVEGKVVLWPWWEGWTTRRAVVQVLFCVAFGCVTRAAILGTYNLVAGVLVLARVWEPVDWPPIFGEVGEMYSLTRVWGIAWHQILRQLITSNADFVLSRILRLPAGTLARSLRLILAFAVSGLVHFFMDLGFGVSLDQSGGLWFFCLQVPGILLENLVWSTCHATIKQMSVRMRRVVGDSMNAAVIEAEPQATSYKLQATDQAPASLALIQLLHLQEEL</sequence>
<dbReference type="eggNOG" id="ENOG502SI5I">
    <property type="taxonomic scope" value="Eukaryota"/>
</dbReference>